<comment type="similarity">
    <text evidence="2 10">Belongs to the TonB family.</text>
</comment>
<protein>
    <recommendedName>
        <fullName evidence="10">Protein TonB</fullName>
    </recommendedName>
</protein>
<evidence type="ECO:0000313" key="14">
    <source>
        <dbReference type="Proteomes" id="UP000244162"/>
    </source>
</evidence>
<keyword evidence="3 10" id="KW-0813">Transport</keyword>
<comment type="function">
    <text evidence="10">Interacts with outer membrane receptor proteins that carry out high-affinity binding and energy dependent uptake into the periplasmic space of specific substrates. It could act to transduce energy from the cytoplasmic membrane to specific energy-requiring processes in the outer membrane, resulting in the release into the periplasm of ligands bound by these outer membrane proteins.</text>
</comment>
<dbReference type="AlphaFoldDB" id="A0A2T5FZE8"/>
<dbReference type="PRINTS" id="PR01374">
    <property type="entry name" value="TONBPROTEIN"/>
</dbReference>
<evidence type="ECO:0000256" key="9">
    <source>
        <dbReference type="ARBA" id="ARBA00023136"/>
    </source>
</evidence>
<keyword evidence="10" id="KW-0735">Signal-anchor</keyword>
<dbReference type="Gene3D" id="3.30.1150.10">
    <property type="match status" value="1"/>
</dbReference>
<evidence type="ECO:0000313" key="13">
    <source>
        <dbReference type="EMBL" id="PTQ12072.1"/>
    </source>
</evidence>
<dbReference type="OrthoDB" id="7390536at2"/>
<dbReference type="GO" id="GO:0031992">
    <property type="term" value="F:energy transducer activity"/>
    <property type="evidence" value="ECO:0007669"/>
    <property type="project" value="InterPro"/>
</dbReference>
<accession>A0A2T5FZE8</accession>
<keyword evidence="6 10" id="KW-0812">Transmembrane</keyword>
<proteinExistence type="inferred from homology"/>
<feature type="compositionally biased region" description="Pro residues" evidence="11">
    <location>
        <begin position="84"/>
        <end position="100"/>
    </location>
</feature>
<comment type="subcellular location">
    <subcellularLocation>
        <location evidence="1 10">Cell inner membrane</location>
        <topology evidence="1 10">Single-pass membrane protein</topology>
        <orientation evidence="1 10">Periplasmic side</orientation>
    </subcellularLocation>
</comment>
<reference evidence="13 14" key="1">
    <citation type="submission" date="2017-09" db="EMBL/GenBank/DDBJ databases">
        <title>Sphingomonas panjinensis sp.nov., isolated from oil-contaminated soil.</title>
        <authorList>
            <person name="Wang L."/>
            <person name="Chen L."/>
        </authorList>
    </citation>
    <scope>NUCLEOTIDE SEQUENCE [LARGE SCALE GENOMIC DNA]</scope>
    <source>
        <strain evidence="13 14">FW-11</strain>
    </source>
</reference>
<feature type="compositionally biased region" description="Low complexity" evidence="11">
    <location>
        <begin position="70"/>
        <end position="83"/>
    </location>
</feature>
<dbReference type="GO" id="GO:0030288">
    <property type="term" value="C:outer membrane-bounded periplasmic space"/>
    <property type="evidence" value="ECO:0007669"/>
    <property type="project" value="InterPro"/>
</dbReference>
<evidence type="ECO:0000256" key="2">
    <source>
        <dbReference type="ARBA" id="ARBA00006555"/>
    </source>
</evidence>
<dbReference type="Pfam" id="PF03544">
    <property type="entry name" value="TonB_C"/>
    <property type="match status" value="1"/>
</dbReference>
<dbReference type="GO" id="GO:0005886">
    <property type="term" value="C:plasma membrane"/>
    <property type="evidence" value="ECO:0007669"/>
    <property type="project" value="UniProtKB-SubCell"/>
</dbReference>
<organism evidence="13 14">
    <name type="scientific">Sphingomonas oleivorans</name>
    <dbReference type="NCBI Taxonomy" id="1735121"/>
    <lineage>
        <taxon>Bacteria</taxon>
        <taxon>Pseudomonadati</taxon>
        <taxon>Pseudomonadota</taxon>
        <taxon>Alphaproteobacteria</taxon>
        <taxon>Sphingomonadales</taxon>
        <taxon>Sphingomonadaceae</taxon>
        <taxon>Sphingomonas</taxon>
    </lineage>
</organism>
<keyword evidence="8 10" id="KW-1133">Transmembrane helix</keyword>
<dbReference type="InterPro" id="IPR006260">
    <property type="entry name" value="TonB/TolA_C"/>
</dbReference>
<comment type="caution">
    <text evidence="13">The sequence shown here is derived from an EMBL/GenBank/DDBJ whole genome shotgun (WGS) entry which is preliminary data.</text>
</comment>
<dbReference type="InterPro" id="IPR051045">
    <property type="entry name" value="TonB-dependent_transducer"/>
</dbReference>
<evidence type="ECO:0000256" key="1">
    <source>
        <dbReference type="ARBA" id="ARBA00004383"/>
    </source>
</evidence>
<dbReference type="NCBIfam" id="TIGR01352">
    <property type="entry name" value="tonB_Cterm"/>
    <property type="match status" value="1"/>
</dbReference>
<dbReference type="GO" id="GO:0015031">
    <property type="term" value="P:protein transport"/>
    <property type="evidence" value="ECO:0007669"/>
    <property type="project" value="UniProtKB-UniRule"/>
</dbReference>
<dbReference type="EMBL" id="NWBU01000005">
    <property type="protein sequence ID" value="PTQ12072.1"/>
    <property type="molecule type" value="Genomic_DNA"/>
</dbReference>
<evidence type="ECO:0000259" key="12">
    <source>
        <dbReference type="PROSITE" id="PS52015"/>
    </source>
</evidence>
<evidence type="ECO:0000256" key="4">
    <source>
        <dbReference type="ARBA" id="ARBA00022475"/>
    </source>
</evidence>
<keyword evidence="7 10" id="KW-0653">Protein transport</keyword>
<dbReference type="InterPro" id="IPR037682">
    <property type="entry name" value="TonB_C"/>
</dbReference>
<keyword evidence="14" id="KW-1185">Reference proteome</keyword>
<evidence type="ECO:0000256" key="3">
    <source>
        <dbReference type="ARBA" id="ARBA00022448"/>
    </source>
</evidence>
<dbReference type="GO" id="GO:0055085">
    <property type="term" value="P:transmembrane transport"/>
    <property type="evidence" value="ECO:0007669"/>
    <property type="project" value="InterPro"/>
</dbReference>
<feature type="compositionally biased region" description="Gly residues" evidence="11">
    <location>
        <begin position="121"/>
        <end position="145"/>
    </location>
</feature>
<feature type="domain" description="TonB C-terminal" evidence="12">
    <location>
        <begin position="146"/>
        <end position="238"/>
    </location>
</feature>
<evidence type="ECO:0000256" key="10">
    <source>
        <dbReference type="RuleBase" id="RU362123"/>
    </source>
</evidence>
<dbReference type="SUPFAM" id="SSF74653">
    <property type="entry name" value="TolA/TonB C-terminal domain"/>
    <property type="match status" value="1"/>
</dbReference>
<keyword evidence="4 10" id="KW-1003">Cell membrane</keyword>
<evidence type="ECO:0000256" key="8">
    <source>
        <dbReference type="ARBA" id="ARBA00022989"/>
    </source>
</evidence>
<evidence type="ECO:0000256" key="11">
    <source>
        <dbReference type="SAM" id="MobiDB-lite"/>
    </source>
</evidence>
<feature type="region of interest" description="Disordered" evidence="11">
    <location>
        <begin position="64"/>
        <end position="151"/>
    </location>
</feature>
<evidence type="ECO:0000256" key="6">
    <source>
        <dbReference type="ARBA" id="ARBA00022692"/>
    </source>
</evidence>
<gene>
    <name evidence="13" type="ORF">CLG96_05730</name>
</gene>
<dbReference type="PANTHER" id="PTHR33446">
    <property type="entry name" value="PROTEIN TONB-RELATED"/>
    <property type="match status" value="1"/>
</dbReference>
<evidence type="ECO:0000256" key="7">
    <source>
        <dbReference type="ARBA" id="ARBA00022927"/>
    </source>
</evidence>
<dbReference type="InterPro" id="IPR003538">
    <property type="entry name" value="TonB"/>
</dbReference>
<dbReference type="PROSITE" id="PS52015">
    <property type="entry name" value="TONB_CTD"/>
    <property type="match status" value="1"/>
</dbReference>
<sequence length="241" mass="25392">MEQERSYDRIGSALGVALLHLLLGYAFISGLRLDFVRSVSDGLKLFDVPLEPPRPPREEAIRAEARAPEGRAAPPNLRARPAPVVAPPPKVRLDVPPPVAAAPVPGTESETSAGASDRMGPGTGAGGDGTGTGSGGQGSGTGGGAAARAQQVAGRIADSDYPRAARKAGAEGVVYVRFTVETDGRAYGCAVVRSSGNADLDATTCRLIERRYRYTPARDAEGWPVPEVRLWKQIWWIERPA</sequence>
<evidence type="ECO:0000256" key="5">
    <source>
        <dbReference type="ARBA" id="ARBA00022519"/>
    </source>
</evidence>
<name>A0A2T5FZE8_9SPHN</name>
<keyword evidence="5 10" id="KW-0997">Cell inner membrane</keyword>
<keyword evidence="9 10" id="KW-0472">Membrane</keyword>
<dbReference type="GO" id="GO:0015891">
    <property type="term" value="P:siderophore transport"/>
    <property type="evidence" value="ECO:0007669"/>
    <property type="project" value="InterPro"/>
</dbReference>
<feature type="transmembrane region" description="Helical" evidence="10">
    <location>
        <begin position="12"/>
        <end position="31"/>
    </location>
</feature>
<dbReference type="Proteomes" id="UP000244162">
    <property type="component" value="Unassembled WGS sequence"/>
</dbReference>